<evidence type="ECO:0000259" key="1">
    <source>
        <dbReference type="Pfam" id="PF05368"/>
    </source>
</evidence>
<protein>
    <submittedName>
        <fullName evidence="2">Uncharacterized protein YbjT (DUF2867 family)</fullName>
    </submittedName>
</protein>
<dbReference type="SUPFAM" id="SSF51735">
    <property type="entry name" value="NAD(P)-binding Rossmann-fold domains"/>
    <property type="match status" value="1"/>
</dbReference>
<dbReference type="AlphaFoldDB" id="A0A7W6G8Z0"/>
<comment type="caution">
    <text evidence="2">The sequence shown here is derived from an EMBL/GenBank/DDBJ whole genome shotgun (WGS) entry which is preliminary data.</text>
</comment>
<accession>A0A7W6G8Z0</accession>
<evidence type="ECO:0000313" key="3">
    <source>
        <dbReference type="Proteomes" id="UP000582090"/>
    </source>
</evidence>
<dbReference type="Gene3D" id="3.40.50.720">
    <property type="entry name" value="NAD(P)-binding Rossmann-like Domain"/>
    <property type="match status" value="1"/>
</dbReference>
<dbReference type="PANTHER" id="PTHR43162">
    <property type="match status" value="1"/>
</dbReference>
<proteinExistence type="predicted"/>
<dbReference type="InterPro" id="IPR008030">
    <property type="entry name" value="NmrA-like"/>
</dbReference>
<dbReference type="Pfam" id="PF05368">
    <property type="entry name" value="NmrA"/>
    <property type="match status" value="1"/>
</dbReference>
<dbReference type="InterPro" id="IPR051604">
    <property type="entry name" value="Ergot_Alk_Oxidoreductase"/>
</dbReference>
<dbReference type="PANTHER" id="PTHR43162:SF1">
    <property type="entry name" value="PRESTALK A DIFFERENTIATION PROTEIN A"/>
    <property type="match status" value="1"/>
</dbReference>
<sequence>MNVKELLSPIIETAIERKVKVVFQSVFGVDADDSIPYRQVEIALEKAAIPYVILRPNWFSDNFHTFWKPGIDHGRIALPAGEGKSSFIDARDIAACAVAALSSPQFHGRAFNLTGPEALSYAQAASIIANVVGRPVEYEAITDDAFVGILTGAGVPGDYAHFLASIFYPVRQGWTSAVTGDVETLTGRVPRSVEEYAADNAALLKA</sequence>
<keyword evidence="3" id="KW-1185">Reference proteome</keyword>
<organism evidence="2 3">
    <name type="scientific">Rhizobium metallidurans</name>
    <dbReference type="NCBI Taxonomy" id="1265931"/>
    <lineage>
        <taxon>Bacteria</taxon>
        <taxon>Pseudomonadati</taxon>
        <taxon>Pseudomonadota</taxon>
        <taxon>Alphaproteobacteria</taxon>
        <taxon>Hyphomicrobiales</taxon>
        <taxon>Rhizobiaceae</taxon>
        <taxon>Rhizobium/Agrobacterium group</taxon>
        <taxon>Rhizobium</taxon>
    </lineage>
</organism>
<gene>
    <name evidence="2" type="ORF">GGQ67_000641</name>
</gene>
<name>A0A7W6G8Z0_9HYPH</name>
<feature type="domain" description="NmrA-like" evidence="1">
    <location>
        <begin position="38"/>
        <end position="167"/>
    </location>
</feature>
<evidence type="ECO:0000313" key="2">
    <source>
        <dbReference type="EMBL" id="MBB3963023.1"/>
    </source>
</evidence>
<dbReference type="Proteomes" id="UP000582090">
    <property type="component" value="Unassembled WGS sequence"/>
</dbReference>
<dbReference type="InterPro" id="IPR036291">
    <property type="entry name" value="NAD(P)-bd_dom_sf"/>
</dbReference>
<reference evidence="2 3" key="1">
    <citation type="submission" date="2020-08" db="EMBL/GenBank/DDBJ databases">
        <title>Genomic Encyclopedia of Type Strains, Phase IV (KMG-IV): sequencing the most valuable type-strain genomes for metagenomic binning, comparative biology and taxonomic classification.</title>
        <authorList>
            <person name="Goeker M."/>
        </authorList>
    </citation>
    <scope>NUCLEOTIDE SEQUENCE [LARGE SCALE GENOMIC DNA]</scope>
    <source>
        <strain evidence="2 3">DSM 26575</strain>
    </source>
</reference>
<dbReference type="EMBL" id="JACIDW010000001">
    <property type="protein sequence ID" value="MBB3963023.1"/>
    <property type="molecule type" value="Genomic_DNA"/>
</dbReference>